<dbReference type="GO" id="GO:0015149">
    <property type="term" value="F:hexose transmembrane transporter activity"/>
    <property type="evidence" value="ECO:0007669"/>
    <property type="project" value="TreeGrafter"/>
</dbReference>
<dbReference type="PANTHER" id="PTHR23503:SF8">
    <property type="entry name" value="FACILITATED GLUCOSE TRANSPORTER PROTEIN 1"/>
    <property type="match status" value="1"/>
</dbReference>
<dbReference type="InterPro" id="IPR003663">
    <property type="entry name" value="Sugar/inositol_transpt"/>
</dbReference>
<feature type="transmembrane region" description="Helical" evidence="8">
    <location>
        <begin position="12"/>
        <end position="37"/>
    </location>
</feature>
<feature type="transmembrane region" description="Helical" evidence="8">
    <location>
        <begin position="327"/>
        <end position="350"/>
    </location>
</feature>
<comment type="similarity">
    <text evidence="2">Belongs to the major facilitator superfamily. Sugar transporter (TC 2.A.1.1) family.</text>
</comment>
<accession>A0A0S4JS00</accession>
<feature type="transmembrane region" description="Helical" evidence="8">
    <location>
        <begin position="260"/>
        <end position="277"/>
    </location>
</feature>
<feature type="transmembrane region" description="Helical" evidence="8">
    <location>
        <begin position="362"/>
        <end position="383"/>
    </location>
</feature>
<organism evidence="10 11">
    <name type="scientific">Bodo saltans</name>
    <name type="common">Flagellated protozoan</name>
    <dbReference type="NCBI Taxonomy" id="75058"/>
    <lineage>
        <taxon>Eukaryota</taxon>
        <taxon>Discoba</taxon>
        <taxon>Euglenozoa</taxon>
        <taxon>Kinetoplastea</taxon>
        <taxon>Metakinetoplastina</taxon>
        <taxon>Eubodonida</taxon>
        <taxon>Bodonidae</taxon>
        <taxon>Bodo</taxon>
    </lineage>
</organism>
<dbReference type="VEuPathDB" id="TriTrypDB:BSAL_35840"/>
<keyword evidence="11" id="KW-1185">Reference proteome</keyword>
<dbReference type="InterPro" id="IPR005828">
    <property type="entry name" value="MFS_sugar_transport-like"/>
</dbReference>
<dbReference type="OMA" id="FASCWFI"/>
<dbReference type="AlphaFoldDB" id="A0A0S4JS00"/>
<protein>
    <submittedName>
        <fullName evidence="10">Hexose transporter, putative</fullName>
    </submittedName>
</protein>
<dbReference type="InterPro" id="IPR020846">
    <property type="entry name" value="MFS_dom"/>
</dbReference>
<feature type="transmembrane region" description="Helical" evidence="8">
    <location>
        <begin position="181"/>
        <end position="206"/>
    </location>
</feature>
<dbReference type="EMBL" id="CYKH01002012">
    <property type="protein sequence ID" value="CUG92164.1"/>
    <property type="molecule type" value="Genomic_DNA"/>
</dbReference>
<dbReference type="PANTHER" id="PTHR23503">
    <property type="entry name" value="SOLUTE CARRIER FAMILY 2"/>
    <property type="match status" value="1"/>
</dbReference>
<feature type="domain" description="Major facilitator superfamily (MFS) profile" evidence="9">
    <location>
        <begin position="17"/>
        <end position="547"/>
    </location>
</feature>
<evidence type="ECO:0000256" key="6">
    <source>
        <dbReference type="ARBA" id="ARBA00022989"/>
    </source>
</evidence>
<dbReference type="Pfam" id="PF00083">
    <property type="entry name" value="Sugar_tr"/>
    <property type="match status" value="1"/>
</dbReference>
<dbReference type="InterPro" id="IPR045263">
    <property type="entry name" value="GLUT"/>
</dbReference>
<dbReference type="InterPro" id="IPR036259">
    <property type="entry name" value="MFS_trans_sf"/>
</dbReference>
<feature type="transmembrane region" description="Helical" evidence="8">
    <location>
        <begin position="218"/>
        <end position="240"/>
    </location>
</feature>
<dbReference type="PRINTS" id="PR00171">
    <property type="entry name" value="SUGRTRNSPORT"/>
</dbReference>
<keyword evidence="4" id="KW-0762">Sugar transport</keyword>
<feature type="transmembrane region" description="Helical" evidence="8">
    <location>
        <begin position="447"/>
        <end position="471"/>
    </location>
</feature>
<keyword evidence="3" id="KW-0813">Transport</keyword>
<evidence type="ECO:0000259" key="9">
    <source>
        <dbReference type="PROSITE" id="PS50850"/>
    </source>
</evidence>
<dbReference type="PROSITE" id="PS50850">
    <property type="entry name" value="MFS"/>
    <property type="match status" value="1"/>
</dbReference>
<name>A0A0S4JS00_BODSA</name>
<evidence type="ECO:0000256" key="8">
    <source>
        <dbReference type="SAM" id="Phobius"/>
    </source>
</evidence>
<keyword evidence="6 8" id="KW-1133">Transmembrane helix</keyword>
<feature type="transmembrane region" description="Helical" evidence="8">
    <location>
        <begin position="525"/>
        <end position="543"/>
    </location>
</feature>
<dbReference type="Gene3D" id="1.20.1250.20">
    <property type="entry name" value="MFS general substrate transporter like domains"/>
    <property type="match status" value="2"/>
</dbReference>
<feature type="transmembrane region" description="Helical" evidence="8">
    <location>
        <begin position="483"/>
        <end position="505"/>
    </location>
</feature>
<evidence type="ECO:0000256" key="4">
    <source>
        <dbReference type="ARBA" id="ARBA00022597"/>
    </source>
</evidence>
<evidence type="ECO:0000256" key="1">
    <source>
        <dbReference type="ARBA" id="ARBA00004141"/>
    </source>
</evidence>
<sequence length="547" mass="58674">MSLEYVQGFFSLAVLKIAVVNLVCGGLLGVSTGFVAVHTTFVQISQNCTLYQSPLSCDAVGGGSSTSCRWGYSNVSASYKCLFDDDLTECSSLDHSSSDQCSRLSHCSWSYDDSLCRHVAGYSAVDSGIFCGAMVVGGLVGSLAIGHVVNRFGRKRCMIFGGLAASFCSGLVHIADAKVMYSLLVAARFLLGVVVGALCCVGPMYVDEMVPSAYANPVGVLFQGFFTFAMMLAALQGYFLNPTDFTTDVNMPLRFQLLDALPTISSLLVMITGIFMTESTKWTNRSFQDIQTKDQGFLVESSTETIKLLNSKDSMAPPPTWWEMKGVLGVAFMMALAQQLTGCNAIFNYAPNITKSMNFAPLTGNVIVLAWNALTSLVSVPFASKCSMRSMFLASLECADLAGVGAIRVEVFDEVDVFGRYIIRVAGFLTGIPHYPGVASEDTRSDFAIAGVSLFLLAFEIGIGSTFFVLAQTLFPENFRAKGSSFTMVCMFLFNISLNVGFPIVVEAVSGGPSGNQNKGMSVTFLFFGCVGAASLCVLVKFLKPHE</sequence>
<evidence type="ECO:0000256" key="3">
    <source>
        <dbReference type="ARBA" id="ARBA00022448"/>
    </source>
</evidence>
<dbReference type="SUPFAM" id="SSF103473">
    <property type="entry name" value="MFS general substrate transporter"/>
    <property type="match status" value="1"/>
</dbReference>
<dbReference type="GO" id="GO:0016020">
    <property type="term" value="C:membrane"/>
    <property type="evidence" value="ECO:0007669"/>
    <property type="project" value="UniProtKB-SubCell"/>
</dbReference>
<keyword evidence="5 8" id="KW-0812">Transmembrane</keyword>
<reference evidence="11" key="1">
    <citation type="submission" date="2015-09" db="EMBL/GenBank/DDBJ databases">
        <authorList>
            <consortium name="Pathogen Informatics"/>
        </authorList>
    </citation>
    <scope>NUCLEOTIDE SEQUENCE [LARGE SCALE GENOMIC DNA]</scope>
    <source>
        <strain evidence="11">Lake Konstanz</strain>
    </source>
</reference>
<evidence type="ECO:0000313" key="11">
    <source>
        <dbReference type="Proteomes" id="UP000051952"/>
    </source>
</evidence>
<feature type="transmembrane region" description="Helical" evidence="8">
    <location>
        <begin position="417"/>
        <end position="435"/>
    </location>
</feature>
<evidence type="ECO:0000256" key="2">
    <source>
        <dbReference type="ARBA" id="ARBA00010992"/>
    </source>
</evidence>
<dbReference type="OrthoDB" id="249531at2759"/>
<gene>
    <name evidence="10" type="ORF">BSAL_35840</name>
</gene>
<evidence type="ECO:0000313" key="10">
    <source>
        <dbReference type="EMBL" id="CUG92164.1"/>
    </source>
</evidence>
<evidence type="ECO:0000256" key="7">
    <source>
        <dbReference type="ARBA" id="ARBA00023136"/>
    </source>
</evidence>
<proteinExistence type="inferred from homology"/>
<keyword evidence="7 8" id="KW-0472">Membrane</keyword>
<evidence type="ECO:0000256" key="5">
    <source>
        <dbReference type="ARBA" id="ARBA00022692"/>
    </source>
</evidence>
<dbReference type="Proteomes" id="UP000051952">
    <property type="component" value="Unassembled WGS sequence"/>
</dbReference>
<comment type="subcellular location">
    <subcellularLocation>
        <location evidence="1">Membrane</location>
        <topology evidence="1">Multi-pass membrane protein</topology>
    </subcellularLocation>
</comment>
<feature type="transmembrane region" description="Helical" evidence="8">
    <location>
        <begin position="157"/>
        <end position="175"/>
    </location>
</feature>
<feature type="transmembrane region" description="Helical" evidence="8">
    <location>
        <begin position="127"/>
        <end position="145"/>
    </location>
</feature>